<sequence>MAIISKCALCNQIKELRESHIIPDFAGRWLKKSSATGYLRQATTPNRRSQDLFKCRLLCNDCELLFSRFEKQFAEKIFIPFQNGQKFFHYDEWLLKFIISINWRVAILEIINQKNNLPQKLDKELGKAVSVWKDYLLNNSRNMGPYKNHIFFLDTIESVTPGTEVIDHTNWYLLRTTDATVANSKQVVFAYSKLPGIILVSHIFPHDIKGWSKTRIYKRGTVKIPQSCEVPGFGDFLNHRITETNKLVSQMSETQREKINETIEKNPSRVLNSKSLEAILADQKLKN</sequence>
<gene>
    <name evidence="1" type="ORF">SAMN05660649_00009</name>
</gene>
<organism evidence="1 2">
    <name type="scientific">Desulfotruncus arcticus DSM 17038</name>
    <dbReference type="NCBI Taxonomy" id="1121424"/>
    <lineage>
        <taxon>Bacteria</taxon>
        <taxon>Bacillati</taxon>
        <taxon>Bacillota</taxon>
        <taxon>Clostridia</taxon>
        <taxon>Eubacteriales</taxon>
        <taxon>Desulfallaceae</taxon>
        <taxon>Desulfotruncus</taxon>
    </lineage>
</organism>
<keyword evidence="2" id="KW-1185">Reference proteome</keyword>
<reference evidence="2" key="1">
    <citation type="submission" date="2016-10" db="EMBL/GenBank/DDBJ databases">
        <authorList>
            <person name="Varghese N."/>
            <person name="Submissions S."/>
        </authorList>
    </citation>
    <scope>NUCLEOTIDE SEQUENCE [LARGE SCALE GENOMIC DNA]</scope>
    <source>
        <strain evidence="2">DSM 17038</strain>
    </source>
</reference>
<accession>A0A1I2MNQ2</accession>
<dbReference type="EMBL" id="FOOX01000001">
    <property type="protein sequence ID" value="SFF92319.1"/>
    <property type="molecule type" value="Genomic_DNA"/>
</dbReference>
<proteinExistence type="predicted"/>
<name>A0A1I2MNQ2_9FIRM</name>
<dbReference type="Proteomes" id="UP000199337">
    <property type="component" value="Unassembled WGS sequence"/>
</dbReference>
<dbReference type="AlphaFoldDB" id="A0A1I2MNQ2"/>
<evidence type="ECO:0000313" key="2">
    <source>
        <dbReference type="Proteomes" id="UP000199337"/>
    </source>
</evidence>
<evidence type="ECO:0000313" key="1">
    <source>
        <dbReference type="EMBL" id="SFF92319.1"/>
    </source>
</evidence>
<dbReference type="RefSeq" id="WP_092467477.1">
    <property type="nucleotide sequence ID" value="NZ_FOOX01000001.1"/>
</dbReference>
<dbReference type="OrthoDB" id="5518417at2"/>
<protein>
    <submittedName>
        <fullName evidence="1">Uncharacterized protein</fullName>
    </submittedName>
</protein>